<organism evidence="2 3">
    <name type="scientific">Vigna unguiculata</name>
    <name type="common">Cowpea</name>
    <dbReference type="NCBI Taxonomy" id="3917"/>
    <lineage>
        <taxon>Eukaryota</taxon>
        <taxon>Viridiplantae</taxon>
        <taxon>Streptophyta</taxon>
        <taxon>Embryophyta</taxon>
        <taxon>Tracheophyta</taxon>
        <taxon>Spermatophyta</taxon>
        <taxon>Magnoliopsida</taxon>
        <taxon>eudicotyledons</taxon>
        <taxon>Gunneridae</taxon>
        <taxon>Pentapetalae</taxon>
        <taxon>rosids</taxon>
        <taxon>fabids</taxon>
        <taxon>Fabales</taxon>
        <taxon>Fabaceae</taxon>
        <taxon>Papilionoideae</taxon>
        <taxon>50 kb inversion clade</taxon>
        <taxon>NPAAA clade</taxon>
        <taxon>indigoferoid/millettioid clade</taxon>
        <taxon>Phaseoleae</taxon>
        <taxon>Vigna</taxon>
    </lineage>
</organism>
<name>A0A4D6LCF4_VIGUN</name>
<feature type="chain" id="PRO_5020026777" description="Secreted protein" evidence="1">
    <location>
        <begin position="37"/>
        <end position="113"/>
    </location>
</feature>
<feature type="signal peptide" evidence="1">
    <location>
        <begin position="1"/>
        <end position="36"/>
    </location>
</feature>
<evidence type="ECO:0000313" key="3">
    <source>
        <dbReference type="Proteomes" id="UP000501690"/>
    </source>
</evidence>
<evidence type="ECO:0000313" key="2">
    <source>
        <dbReference type="EMBL" id="QCD86086.1"/>
    </source>
</evidence>
<accession>A0A4D6LCF4</accession>
<dbReference type="Proteomes" id="UP000501690">
    <property type="component" value="Linkage Group LG3"/>
</dbReference>
<proteinExistence type="predicted"/>
<protein>
    <recommendedName>
        <fullName evidence="4">Secreted protein</fullName>
    </recommendedName>
</protein>
<dbReference type="AlphaFoldDB" id="A0A4D6LCF4"/>
<dbReference type="EMBL" id="CP039347">
    <property type="protein sequence ID" value="QCD86086.1"/>
    <property type="molecule type" value="Genomic_DNA"/>
</dbReference>
<reference evidence="2 3" key="1">
    <citation type="submission" date="2019-04" db="EMBL/GenBank/DDBJ databases">
        <title>An improved genome assembly and genetic linkage map for asparagus bean, Vigna unguiculata ssp. sesquipedialis.</title>
        <authorList>
            <person name="Xia Q."/>
            <person name="Zhang R."/>
            <person name="Dong Y."/>
        </authorList>
    </citation>
    <scope>NUCLEOTIDE SEQUENCE [LARGE SCALE GENOMIC DNA]</scope>
    <source>
        <tissue evidence="2">Leaf</tissue>
    </source>
</reference>
<evidence type="ECO:0000256" key="1">
    <source>
        <dbReference type="SAM" id="SignalP"/>
    </source>
</evidence>
<evidence type="ECO:0008006" key="4">
    <source>
        <dbReference type="Google" id="ProtNLM"/>
    </source>
</evidence>
<gene>
    <name evidence="2" type="ORF">DEO72_LG3g607</name>
</gene>
<keyword evidence="1" id="KW-0732">Signal</keyword>
<sequence>MNRLAVKPCSARRCNVATMFLGSLMNCLAVMNFCQAARVCLARFCDFVQFERILIGEESRAQCAWRYAATARRSESSEHLAARVPRQAICTAAAWDFGFVFVIYKMSSGALKV</sequence>
<keyword evidence="3" id="KW-1185">Reference proteome</keyword>